<proteinExistence type="predicted"/>
<feature type="domain" description="F5/8 type C" evidence="1">
    <location>
        <begin position="233"/>
        <end position="305"/>
    </location>
</feature>
<keyword evidence="3" id="KW-1185">Reference proteome</keyword>
<reference evidence="2 3" key="1">
    <citation type="journal article" date="2018" name="Nat. Ecol. Evol.">
        <title>Genomic signatures of mitonuclear coevolution across populations of Tigriopus californicus.</title>
        <authorList>
            <person name="Barreto F.S."/>
            <person name="Watson E.T."/>
            <person name="Lima T.G."/>
            <person name="Willett C.S."/>
            <person name="Edmands S."/>
            <person name="Li W."/>
            <person name="Burton R.S."/>
        </authorList>
    </citation>
    <scope>NUCLEOTIDE SEQUENCE [LARGE SCALE GENOMIC DNA]</scope>
    <source>
        <strain evidence="2 3">San Diego</strain>
    </source>
</reference>
<dbReference type="InterPro" id="IPR008979">
    <property type="entry name" value="Galactose-bd-like_sf"/>
</dbReference>
<gene>
    <name evidence="2" type="ORF">TCAL_14637</name>
</gene>
<organism evidence="2 3">
    <name type="scientific">Tigriopus californicus</name>
    <name type="common">Marine copepod</name>
    <dbReference type="NCBI Taxonomy" id="6832"/>
    <lineage>
        <taxon>Eukaryota</taxon>
        <taxon>Metazoa</taxon>
        <taxon>Ecdysozoa</taxon>
        <taxon>Arthropoda</taxon>
        <taxon>Crustacea</taxon>
        <taxon>Multicrustacea</taxon>
        <taxon>Hexanauplia</taxon>
        <taxon>Copepoda</taxon>
        <taxon>Harpacticoida</taxon>
        <taxon>Harpacticidae</taxon>
        <taxon>Tigriopus</taxon>
    </lineage>
</organism>
<sequence>MEKKKPYLVAETMCALICHANQDCIEYVYLGQDLLTLDGMSKIETGQENCILVNSTEIVPIRSPLNGIVRTIVKSNNSVIHTTDQRSPNVIRAQAWAAGFNQSIEVGSDVFFLMEMSSTATYTKAMLKCLNHGGILPMEDSDEFVEQMSILAGDHSTPRFISLAQEKSIDGSTMSLVWTLGNIIWTQGEDLSKCSKCQDWSFSKDYQQVATINPNTKMYENISPNHRTSKYYCQFLGSNLASHKRVVVSSTYRPRHPSERAVDGHPYQDRSFWHSSYKVPEGEWISVDLGQEFIISSVLILGRSNWFNNRNRNIQVWIGGPEPQEGVALATQGRIFCAQYPFQQYGFQLSGLTCPTLNLGRFVTFLNSPVKRYFQINELAIYGLSIHL</sequence>
<comment type="caution">
    <text evidence="2">The sequence shown here is derived from an EMBL/GenBank/DDBJ whole genome shotgun (WGS) entry which is preliminary data.</text>
</comment>
<dbReference type="PANTHER" id="PTHR45713">
    <property type="entry name" value="FTP DOMAIN-CONTAINING PROTEIN"/>
    <property type="match status" value="1"/>
</dbReference>
<dbReference type="AlphaFoldDB" id="A0A553P8L3"/>
<dbReference type="SUPFAM" id="SSF49785">
    <property type="entry name" value="Galactose-binding domain-like"/>
    <property type="match status" value="1"/>
</dbReference>
<dbReference type="Proteomes" id="UP000318571">
    <property type="component" value="Chromosome 3"/>
</dbReference>
<protein>
    <recommendedName>
        <fullName evidence="1">F5/8 type C domain-containing protein</fullName>
    </recommendedName>
</protein>
<accession>A0A553P8L3</accession>
<dbReference type="Pfam" id="PF00754">
    <property type="entry name" value="F5_F8_type_C"/>
    <property type="match status" value="1"/>
</dbReference>
<dbReference type="EMBL" id="VCGU01000007">
    <property type="protein sequence ID" value="TRY74018.1"/>
    <property type="molecule type" value="Genomic_DNA"/>
</dbReference>
<evidence type="ECO:0000259" key="1">
    <source>
        <dbReference type="PROSITE" id="PS50022"/>
    </source>
</evidence>
<dbReference type="InterPro" id="IPR000421">
    <property type="entry name" value="FA58C"/>
</dbReference>
<name>A0A553P8L3_TIGCA</name>
<evidence type="ECO:0000313" key="2">
    <source>
        <dbReference type="EMBL" id="TRY74018.1"/>
    </source>
</evidence>
<dbReference type="Gene3D" id="2.60.120.260">
    <property type="entry name" value="Galactose-binding domain-like"/>
    <property type="match status" value="1"/>
</dbReference>
<evidence type="ECO:0000313" key="3">
    <source>
        <dbReference type="Proteomes" id="UP000318571"/>
    </source>
</evidence>
<dbReference type="PANTHER" id="PTHR45713:SF6">
    <property type="entry name" value="F5_8 TYPE C DOMAIN-CONTAINING PROTEIN"/>
    <property type="match status" value="1"/>
</dbReference>
<dbReference type="PROSITE" id="PS50022">
    <property type="entry name" value="FA58C_3"/>
    <property type="match status" value="1"/>
</dbReference>
<dbReference type="InterPro" id="IPR051941">
    <property type="entry name" value="BG_Antigen-Binding_Lectin"/>
</dbReference>